<reference evidence="1 2" key="1">
    <citation type="submission" date="2018-08" db="EMBL/GenBank/DDBJ databases">
        <title>A genome reference for cultivated species of the human gut microbiota.</title>
        <authorList>
            <person name="Zou Y."/>
            <person name="Xue W."/>
            <person name="Luo G."/>
        </authorList>
    </citation>
    <scope>NUCLEOTIDE SEQUENCE [LARGE SCALE GENOMIC DNA]</scope>
    <source>
        <strain evidence="1 2">AF25-21</strain>
    </source>
</reference>
<sequence length="86" mass="10071">MSKVTFEEDELAVVALFQENTRKDTIDILKDTLEALEETKEDPLEDDLLETIASAISKLQMIEDKYYYSLDLNRYLNNLEDDAYEE</sequence>
<dbReference type="RefSeq" id="WP_033143216.1">
    <property type="nucleotide sequence ID" value="NZ_QRUH01000011.1"/>
</dbReference>
<dbReference type="InterPro" id="IPR041965">
    <property type="entry name" value="TTRAP_sf"/>
</dbReference>
<evidence type="ECO:0000313" key="2">
    <source>
        <dbReference type="Proteomes" id="UP000285839"/>
    </source>
</evidence>
<organism evidence="1 2">
    <name type="scientific">Blautia obeum</name>
    <dbReference type="NCBI Taxonomy" id="40520"/>
    <lineage>
        <taxon>Bacteria</taxon>
        <taxon>Bacillati</taxon>
        <taxon>Bacillota</taxon>
        <taxon>Clostridia</taxon>
        <taxon>Lachnospirales</taxon>
        <taxon>Lachnospiraceae</taxon>
        <taxon>Blautia</taxon>
    </lineage>
</organism>
<name>A0A412ENN8_9FIRM</name>
<dbReference type="EMBL" id="QRUH01000011">
    <property type="protein sequence ID" value="RGR47299.1"/>
    <property type="molecule type" value="Genomic_DNA"/>
</dbReference>
<dbReference type="Gene3D" id="1.10.10.1850">
    <property type="entry name" value="Sporulation protein-like"/>
    <property type="match status" value="1"/>
</dbReference>
<protein>
    <recommendedName>
        <fullName evidence="3">Tranposon-transfer assisting protein</fullName>
    </recommendedName>
</protein>
<accession>A0A412ENN8</accession>
<dbReference type="AlphaFoldDB" id="A0A412ENN8"/>
<comment type="caution">
    <text evidence="1">The sequence shown here is derived from an EMBL/GenBank/DDBJ whole genome shotgun (WGS) entry which is preliminary data.</text>
</comment>
<evidence type="ECO:0000313" key="1">
    <source>
        <dbReference type="EMBL" id="RGR47299.1"/>
    </source>
</evidence>
<proteinExistence type="predicted"/>
<dbReference type="Proteomes" id="UP000285839">
    <property type="component" value="Unassembled WGS sequence"/>
</dbReference>
<gene>
    <name evidence="1" type="ORF">DWY46_13235</name>
</gene>
<evidence type="ECO:0008006" key="3">
    <source>
        <dbReference type="Google" id="ProtNLM"/>
    </source>
</evidence>